<dbReference type="InterPro" id="IPR050984">
    <property type="entry name" value="Gfo/Idh/MocA_domain"/>
</dbReference>
<dbReference type="PANTHER" id="PTHR22604">
    <property type="entry name" value="OXIDOREDUCTASES"/>
    <property type="match status" value="1"/>
</dbReference>
<dbReference type="SUPFAM" id="SSF51735">
    <property type="entry name" value="NAD(P)-binding Rossmann-fold domains"/>
    <property type="match status" value="1"/>
</dbReference>
<dbReference type="PATRIC" id="fig|134601.6.peg.3587"/>
<proteinExistence type="inferred from homology"/>
<dbReference type="RefSeq" id="WP_049745786.1">
    <property type="nucleotide sequence ID" value="NZ_CP012150.1"/>
</dbReference>
<sequence>MTALRIGVLGASRIAEKAIVGPAQDLGHRIVAVAARDPRRAEAFAEKYGVERVLGSYRDVVEDTEVDVVYNPLANGLHAPWNLAAIAAGKPVLSEKPFARNENEAATVAKAARDAGVPVLEGFHYLFHPVTRRAFALAGDGELGRIERVEVRMAMPAPADDDPRWSLELAGGALMDLGCYGIHLMRALGAVSVDGLGGAPEIVRAQAEQRSPGVDARCDVEFAFPGGASGLSTNSMVAEDYSFTIRIMGSDGEVLVHDFIRPDRDDRLTVRTSAEERVEHAGTRPSYTYQLEAFAAHVRHGAPLPFGVDDAVTNMAYVDAAYRAAGLAPR</sequence>
<comment type="similarity">
    <text evidence="1">Belongs to the Gfo/Idh/MocA family.</text>
</comment>
<gene>
    <name evidence="5" type="ORF">AFA91_17295</name>
</gene>
<dbReference type="InterPro" id="IPR055170">
    <property type="entry name" value="GFO_IDH_MocA-like_dom"/>
</dbReference>
<dbReference type="InterPro" id="IPR036291">
    <property type="entry name" value="NAD(P)-bd_dom_sf"/>
</dbReference>
<dbReference type="PANTHER" id="PTHR22604:SF105">
    <property type="entry name" value="TRANS-1,2-DIHYDROBENZENE-1,2-DIOL DEHYDROGENASE"/>
    <property type="match status" value="1"/>
</dbReference>
<dbReference type="Gene3D" id="3.30.360.10">
    <property type="entry name" value="Dihydrodipicolinate Reductase, domain 2"/>
    <property type="match status" value="1"/>
</dbReference>
<evidence type="ECO:0000313" key="5">
    <source>
        <dbReference type="EMBL" id="AKS33365.1"/>
    </source>
</evidence>
<dbReference type="GO" id="GO:0016491">
    <property type="term" value="F:oxidoreductase activity"/>
    <property type="evidence" value="ECO:0007669"/>
    <property type="project" value="UniProtKB-KW"/>
</dbReference>
<organism evidence="5 6">
    <name type="scientific">Mycolicibacterium goodii</name>
    <name type="common">Mycobacterium goodii</name>
    <dbReference type="NCBI Taxonomy" id="134601"/>
    <lineage>
        <taxon>Bacteria</taxon>
        <taxon>Bacillati</taxon>
        <taxon>Actinomycetota</taxon>
        <taxon>Actinomycetes</taxon>
        <taxon>Mycobacteriales</taxon>
        <taxon>Mycobacteriaceae</taxon>
        <taxon>Mycolicibacterium</taxon>
    </lineage>
</organism>
<dbReference type="Proteomes" id="UP000062255">
    <property type="component" value="Chromosome"/>
</dbReference>
<evidence type="ECO:0000313" key="6">
    <source>
        <dbReference type="Proteomes" id="UP000062255"/>
    </source>
</evidence>
<dbReference type="Pfam" id="PF01408">
    <property type="entry name" value="GFO_IDH_MocA"/>
    <property type="match status" value="1"/>
</dbReference>
<keyword evidence="2" id="KW-0560">Oxidoreductase</keyword>
<dbReference type="AlphaFoldDB" id="A0A0K0X7H1"/>
<dbReference type="OrthoDB" id="256869at2"/>
<dbReference type="Pfam" id="PF22725">
    <property type="entry name" value="GFO_IDH_MocA_C3"/>
    <property type="match status" value="1"/>
</dbReference>
<evidence type="ECO:0000256" key="2">
    <source>
        <dbReference type="ARBA" id="ARBA00023002"/>
    </source>
</evidence>
<accession>A0A0K0X7H1</accession>
<feature type="domain" description="GFO/IDH/MocA-like oxidoreductase" evidence="4">
    <location>
        <begin position="132"/>
        <end position="253"/>
    </location>
</feature>
<evidence type="ECO:0000256" key="1">
    <source>
        <dbReference type="ARBA" id="ARBA00010928"/>
    </source>
</evidence>
<protein>
    <submittedName>
        <fullName evidence="5">Oxidoreductase</fullName>
    </submittedName>
</protein>
<evidence type="ECO:0000259" key="3">
    <source>
        <dbReference type="Pfam" id="PF01408"/>
    </source>
</evidence>
<dbReference type="Gene3D" id="3.40.50.720">
    <property type="entry name" value="NAD(P)-binding Rossmann-like Domain"/>
    <property type="match status" value="1"/>
</dbReference>
<dbReference type="EMBL" id="CP012150">
    <property type="protein sequence ID" value="AKS33365.1"/>
    <property type="molecule type" value="Genomic_DNA"/>
</dbReference>
<dbReference type="STRING" id="134601.AFA91_17295"/>
<dbReference type="KEGG" id="mgo:AFA91_17295"/>
<dbReference type="InterPro" id="IPR000683">
    <property type="entry name" value="Gfo/Idh/MocA-like_OxRdtase_N"/>
</dbReference>
<name>A0A0K0X7H1_MYCGD</name>
<dbReference type="SUPFAM" id="SSF55347">
    <property type="entry name" value="Glyceraldehyde-3-phosphate dehydrogenase-like, C-terminal domain"/>
    <property type="match status" value="1"/>
</dbReference>
<dbReference type="GO" id="GO:0000166">
    <property type="term" value="F:nucleotide binding"/>
    <property type="evidence" value="ECO:0007669"/>
    <property type="project" value="InterPro"/>
</dbReference>
<evidence type="ECO:0000259" key="4">
    <source>
        <dbReference type="Pfam" id="PF22725"/>
    </source>
</evidence>
<feature type="domain" description="Gfo/Idh/MocA-like oxidoreductase N-terminal" evidence="3">
    <location>
        <begin position="4"/>
        <end position="122"/>
    </location>
</feature>
<reference evidence="5 6" key="1">
    <citation type="submission" date="2015-07" db="EMBL/GenBank/DDBJ databases">
        <title>Complete genome sequence of Mycobacterium goodii X7B, a facultative thermophilic biodesulfurizing bacterium.</title>
        <authorList>
            <person name="Yu B."/>
            <person name="Li F."/>
            <person name="Xu P."/>
        </authorList>
    </citation>
    <scope>NUCLEOTIDE SEQUENCE [LARGE SCALE GENOMIC DNA]</scope>
    <source>
        <strain evidence="5 6">X7B</strain>
    </source>
</reference>